<dbReference type="SUPFAM" id="SSF56059">
    <property type="entry name" value="Glutathione synthetase ATP-binding domain-like"/>
    <property type="match status" value="1"/>
</dbReference>
<dbReference type="Gene3D" id="3.30.470.20">
    <property type="entry name" value="ATP-grasp fold, B domain"/>
    <property type="match status" value="1"/>
</dbReference>
<keyword evidence="2" id="KW-0349">Heme</keyword>
<comment type="caution">
    <text evidence="9">The sequence shown here is derived from an EMBL/GenBank/DDBJ whole genome shotgun (WGS) entry which is preliminary data.</text>
</comment>
<evidence type="ECO:0000256" key="5">
    <source>
        <dbReference type="ARBA" id="ARBA00023004"/>
    </source>
</evidence>
<dbReference type="InterPro" id="IPR001128">
    <property type="entry name" value="Cyt_P450"/>
</dbReference>
<dbReference type="InterPro" id="IPR036396">
    <property type="entry name" value="Cyt_P450_sf"/>
</dbReference>
<proteinExistence type="inferred from homology"/>
<dbReference type="InterPro" id="IPR013815">
    <property type="entry name" value="ATP_grasp_subdomain_1"/>
</dbReference>
<dbReference type="InterPro" id="IPR002192">
    <property type="entry name" value="PPDK_AMP/ATP-bd"/>
</dbReference>
<dbReference type="PANTHER" id="PTHR46696">
    <property type="entry name" value="P450, PUTATIVE (EUROFUNG)-RELATED"/>
    <property type="match status" value="1"/>
</dbReference>
<protein>
    <recommendedName>
        <fullName evidence="8">Pyruvate phosphate dikinase AMP/ATP-binding domain-containing protein</fullName>
    </recommendedName>
</protein>
<dbReference type="Gene3D" id="1.10.630.10">
    <property type="entry name" value="Cytochrome P450"/>
    <property type="match status" value="1"/>
</dbReference>
<dbReference type="InterPro" id="IPR002397">
    <property type="entry name" value="Cyt_P450_B"/>
</dbReference>
<dbReference type="EMBL" id="BAABFB010000029">
    <property type="protein sequence ID" value="GAA4475628.1"/>
    <property type="molecule type" value="Genomic_DNA"/>
</dbReference>
<dbReference type="Pfam" id="PF00067">
    <property type="entry name" value="p450"/>
    <property type="match status" value="1"/>
</dbReference>
<dbReference type="Proteomes" id="UP001501183">
    <property type="component" value="Unassembled WGS sequence"/>
</dbReference>
<evidence type="ECO:0000256" key="2">
    <source>
        <dbReference type="ARBA" id="ARBA00022617"/>
    </source>
</evidence>
<evidence type="ECO:0000256" key="4">
    <source>
        <dbReference type="ARBA" id="ARBA00023002"/>
    </source>
</evidence>
<feature type="domain" description="Pyruvate phosphate dikinase AMP/ATP-binding" evidence="8">
    <location>
        <begin position="438"/>
        <end position="756"/>
    </location>
</feature>
<comment type="similarity">
    <text evidence="1">Belongs to the cytochrome P450 family.</text>
</comment>
<dbReference type="PANTHER" id="PTHR46696:SF6">
    <property type="entry name" value="P450, PUTATIVE (EUROFUNG)-RELATED"/>
    <property type="match status" value="1"/>
</dbReference>
<dbReference type="CDD" id="cd11078">
    <property type="entry name" value="CYP130-like"/>
    <property type="match status" value="1"/>
</dbReference>
<dbReference type="SUPFAM" id="SSF48264">
    <property type="entry name" value="Cytochrome P450"/>
    <property type="match status" value="1"/>
</dbReference>
<dbReference type="PRINTS" id="PR00385">
    <property type="entry name" value="P450"/>
</dbReference>
<keyword evidence="5" id="KW-0408">Iron</keyword>
<feature type="compositionally biased region" description="Low complexity" evidence="7">
    <location>
        <begin position="748"/>
        <end position="766"/>
    </location>
</feature>
<feature type="region of interest" description="Disordered" evidence="7">
    <location>
        <begin position="748"/>
        <end position="784"/>
    </location>
</feature>
<evidence type="ECO:0000313" key="9">
    <source>
        <dbReference type="EMBL" id="GAA4475628.1"/>
    </source>
</evidence>
<gene>
    <name evidence="9" type="ORF">GCM10023094_13460</name>
</gene>
<organism evidence="9 10">
    <name type="scientific">Rhodococcus olei</name>
    <dbReference type="NCBI Taxonomy" id="2161675"/>
    <lineage>
        <taxon>Bacteria</taxon>
        <taxon>Bacillati</taxon>
        <taxon>Actinomycetota</taxon>
        <taxon>Actinomycetes</taxon>
        <taxon>Mycobacteriales</taxon>
        <taxon>Nocardiaceae</taxon>
        <taxon>Rhodococcus</taxon>
    </lineage>
</organism>
<keyword evidence="4" id="KW-0560">Oxidoreductase</keyword>
<evidence type="ECO:0000313" key="10">
    <source>
        <dbReference type="Proteomes" id="UP001501183"/>
    </source>
</evidence>
<evidence type="ECO:0000256" key="7">
    <source>
        <dbReference type="SAM" id="MobiDB-lite"/>
    </source>
</evidence>
<evidence type="ECO:0000259" key="8">
    <source>
        <dbReference type="Pfam" id="PF01326"/>
    </source>
</evidence>
<dbReference type="Pfam" id="PF01326">
    <property type="entry name" value="PPDK_N"/>
    <property type="match status" value="1"/>
</dbReference>
<sequence>MTATTDREPTAGCPVAHHGYQPFAMTDPFPAYTRLRAEEPVMFDERIDCWVVSRYDDVKAVFDDWEAFSSENAQAPVRERGQQARKIMEDGGFTAYSGLSARIPPEHTRIRKVVSKAFTPRRYKALEPFIRDNVDTQLRAMLARPERRGDLLRDLAYEVPTVTILTLIGADTGQVDTFKRWSDSRAAMTWGDLSDEDQIPHAHNLVEYWQECLRLVAEAHAHGGDSLVADLVRAQQDGDPISDHEIASVCYSLLFAGHETTTTLIANTLRLLLAHRDQWGALAADPKRIPAAVDEVLRFSPSIVGWRRKALRDTEIGGTSIPEGANVLLLMGSANRDERRFEDADVFDVSRANAREHLAFGFGIHYCLGNMLAKLQARIAVERVLALAPDLELLDADAIRFGDNLSFRVPTAVPVRWGSGDPRPYIQFFDEDTEPRHELLGGKCASLVSMTQAGMPVPPGFAVTTALYDDFVAESGVAEGIRSLLSGLDPDDVAQVDAVSARIRDAITSRPVPERLRRVTVEAYERLQSRFDAPVPVAVRSSATAEDLPDASFAGQQDTYLWLTDLNSVTEHIRRCWASLYTSRAITYRLRNNIPDEGLSMAVAVQKMVNARVSGVAMTLDPTNGDRSKITVDASYGVGEMVVSGQVTPDNVVLDKVMLSVVTETVGAKHAELIPDPESRGLVEQEVDPQRRERRCLTDGDLRAVATMAKRAEKHYGCPQDIEWALDADLPDGQNLLLLQSRPETVWSSKPAAPSASAEAPATARSGFSMAGITRSMTRPRAAG</sequence>
<dbReference type="PRINTS" id="PR00359">
    <property type="entry name" value="BP450"/>
</dbReference>
<dbReference type="PROSITE" id="PS00086">
    <property type="entry name" value="CYTOCHROME_P450"/>
    <property type="match status" value="1"/>
</dbReference>
<reference evidence="10" key="1">
    <citation type="journal article" date="2019" name="Int. J. Syst. Evol. Microbiol.">
        <title>The Global Catalogue of Microorganisms (GCM) 10K type strain sequencing project: providing services to taxonomists for standard genome sequencing and annotation.</title>
        <authorList>
            <consortium name="The Broad Institute Genomics Platform"/>
            <consortium name="The Broad Institute Genome Sequencing Center for Infectious Disease"/>
            <person name="Wu L."/>
            <person name="Ma J."/>
        </authorList>
    </citation>
    <scope>NUCLEOTIDE SEQUENCE [LARGE SCALE GENOMIC DNA]</scope>
    <source>
        <strain evidence="10">JCM 32206</strain>
    </source>
</reference>
<evidence type="ECO:0000256" key="1">
    <source>
        <dbReference type="ARBA" id="ARBA00010617"/>
    </source>
</evidence>
<dbReference type="Gene3D" id="3.30.1490.20">
    <property type="entry name" value="ATP-grasp fold, A domain"/>
    <property type="match status" value="1"/>
</dbReference>
<keyword evidence="3" id="KW-0479">Metal-binding</keyword>
<dbReference type="InterPro" id="IPR017972">
    <property type="entry name" value="Cyt_P450_CS"/>
</dbReference>
<evidence type="ECO:0000256" key="3">
    <source>
        <dbReference type="ARBA" id="ARBA00022723"/>
    </source>
</evidence>
<evidence type="ECO:0000256" key="6">
    <source>
        <dbReference type="ARBA" id="ARBA00023033"/>
    </source>
</evidence>
<keyword evidence="6" id="KW-0503">Monooxygenase</keyword>
<keyword evidence="10" id="KW-1185">Reference proteome</keyword>
<name>A0ABP8NZ65_9NOCA</name>
<accession>A0ABP8NZ65</accession>